<name>S6TXK1_PSESF</name>
<dbReference type="AlphaFoldDB" id="S6TXK1"/>
<proteinExistence type="predicted"/>
<keyword evidence="1" id="KW-0670">Pyruvate</keyword>
<protein>
    <submittedName>
        <fullName evidence="1">Pyruvate dehydrogenase</fullName>
    </submittedName>
</protein>
<dbReference type="Proteomes" id="UP000015729">
    <property type="component" value="Unassembled WGS sequence"/>
</dbReference>
<sequence length="42" mass="4400">MLERAMRAAISQKGVAVIVLPGDVALSESPNVPAKWVEATPP</sequence>
<feature type="non-terminal residue" evidence="1">
    <location>
        <position position="42"/>
    </location>
</feature>
<organism evidence="1 2">
    <name type="scientific">Pseudomonas syringae pv. actinidiae ICMP 18807</name>
    <dbReference type="NCBI Taxonomy" id="1194404"/>
    <lineage>
        <taxon>Bacteria</taxon>
        <taxon>Pseudomonadati</taxon>
        <taxon>Pseudomonadota</taxon>
        <taxon>Gammaproteobacteria</taxon>
        <taxon>Pseudomonadales</taxon>
        <taxon>Pseudomonadaceae</taxon>
        <taxon>Pseudomonas</taxon>
        <taxon>Pseudomonas syringae</taxon>
    </lineage>
</organism>
<dbReference type="EMBL" id="AOKG01001359">
    <property type="protein sequence ID" value="EPN48399.1"/>
    <property type="molecule type" value="Genomic_DNA"/>
</dbReference>
<dbReference type="PATRIC" id="fig|1194404.4.peg.4049"/>
<evidence type="ECO:0000313" key="2">
    <source>
        <dbReference type="Proteomes" id="UP000015729"/>
    </source>
</evidence>
<reference evidence="1 2" key="1">
    <citation type="journal article" date="2013" name="PLoS Pathog.">
        <title>Genomic analysis of the Kiwifruit pathogen Pseudomonas syringae pv. actinidiae provides insight into the origins of an emergent plant disease.</title>
        <authorList>
            <person name="McCann H.C."/>
            <person name="Rikkerink E.H."/>
            <person name="Bertels F."/>
            <person name="Fiers M."/>
            <person name="Lu A."/>
            <person name="Rees-George J."/>
            <person name="Andersen M.T."/>
            <person name="Gleave A.P."/>
            <person name="Haubold B."/>
            <person name="Wohlers M.W."/>
            <person name="Guttman D.S."/>
            <person name="Wang P.W."/>
            <person name="Straub C."/>
            <person name="Vanneste J.L."/>
            <person name="Rainey P.B."/>
            <person name="Templeton M.D."/>
        </authorList>
    </citation>
    <scope>NUCLEOTIDE SEQUENCE [LARGE SCALE GENOMIC DNA]</scope>
    <source>
        <strain evidence="1 2">ICMP 18807</strain>
    </source>
</reference>
<comment type="caution">
    <text evidence="1">The sequence shown here is derived from an EMBL/GenBank/DDBJ whole genome shotgun (WGS) entry which is preliminary data.</text>
</comment>
<evidence type="ECO:0000313" key="1">
    <source>
        <dbReference type="EMBL" id="EPN48399.1"/>
    </source>
</evidence>
<accession>S6TXK1</accession>
<gene>
    <name evidence="1" type="ORF">A244_19656</name>
</gene>